<sequence length="125" mass="13883">MQEEDPQSSFRSARCGKIEIDGAKGTLSVTGMLTHTQGHCEIEESWEICGSGQYWASTCSSKTRWTEKKPEEKKPEQKPKPNPWPRCMVLPSLNAPSLCLLSEIITCCSCVTREKNPPHNALCSA</sequence>
<keyword evidence="3" id="KW-1185">Reference proteome</keyword>
<organism evidence="2 3">
    <name type="scientific">Datura stramonium</name>
    <name type="common">Jimsonweed</name>
    <name type="synonym">Common thornapple</name>
    <dbReference type="NCBI Taxonomy" id="4076"/>
    <lineage>
        <taxon>Eukaryota</taxon>
        <taxon>Viridiplantae</taxon>
        <taxon>Streptophyta</taxon>
        <taxon>Embryophyta</taxon>
        <taxon>Tracheophyta</taxon>
        <taxon>Spermatophyta</taxon>
        <taxon>Magnoliopsida</taxon>
        <taxon>eudicotyledons</taxon>
        <taxon>Gunneridae</taxon>
        <taxon>Pentapetalae</taxon>
        <taxon>asterids</taxon>
        <taxon>lamiids</taxon>
        <taxon>Solanales</taxon>
        <taxon>Solanaceae</taxon>
        <taxon>Solanoideae</taxon>
        <taxon>Datureae</taxon>
        <taxon>Datura</taxon>
    </lineage>
</organism>
<evidence type="ECO:0000256" key="1">
    <source>
        <dbReference type="SAM" id="MobiDB-lite"/>
    </source>
</evidence>
<comment type="caution">
    <text evidence="2">The sequence shown here is derived from an EMBL/GenBank/DDBJ whole genome shotgun (WGS) entry which is preliminary data.</text>
</comment>
<reference evidence="2 3" key="1">
    <citation type="journal article" date="2021" name="BMC Genomics">
        <title>Datura genome reveals duplications of psychoactive alkaloid biosynthetic genes and high mutation rate following tissue culture.</title>
        <authorList>
            <person name="Rajewski A."/>
            <person name="Carter-House D."/>
            <person name="Stajich J."/>
            <person name="Litt A."/>
        </authorList>
    </citation>
    <scope>NUCLEOTIDE SEQUENCE [LARGE SCALE GENOMIC DNA]</scope>
    <source>
        <strain evidence="2">AR-01</strain>
    </source>
</reference>
<evidence type="ECO:0000313" key="3">
    <source>
        <dbReference type="Proteomes" id="UP000823775"/>
    </source>
</evidence>
<gene>
    <name evidence="2" type="ORF">HAX54_036066</name>
</gene>
<protein>
    <submittedName>
        <fullName evidence="2">Uncharacterized protein</fullName>
    </submittedName>
</protein>
<feature type="compositionally biased region" description="Basic and acidic residues" evidence="1">
    <location>
        <begin position="64"/>
        <end position="79"/>
    </location>
</feature>
<evidence type="ECO:0000313" key="2">
    <source>
        <dbReference type="EMBL" id="MCD7457763.1"/>
    </source>
</evidence>
<name>A0ABS8SFS2_DATST</name>
<dbReference type="Proteomes" id="UP000823775">
    <property type="component" value="Unassembled WGS sequence"/>
</dbReference>
<proteinExistence type="predicted"/>
<dbReference type="EMBL" id="JACEIK010000475">
    <property type="protein sequence ID" value="MCD7457763.1"/>
    <property type="molecule type" value="Genomic_DNA"/>
</dbReference>
<accession>A0ABS8SFS2</accession>
<feature type="region of interest" description="Disordered" evidence="1">
    <location>
        <begin position="60"/>
        <end position="85"/>
    </location>
</feature>